<accession>A0A261EQQ8</accession>
<keyword evidence="2" id="KW-1185">Reference proteome</keyword>
<protein>
    <submittedName>
        <fullName evidence="1">Uncharacterized protein</fullName>
    </submittedName>
</protein>
<evidence type="ECO:0000313" key="1">
    <source>
        <dbReference type="EMBL" id="OZG49191.1"/>
    </source>
</evidence>
<proteinExistence type="predicted"/>
<dbReference type="AlphaFoldDB" id="A0A261EQQ8"/>
<organism evidence="1 2">
    <name type="scientific">Bombiscardovia coagulans</name>
    <dbReference type="NCBI Taxonomy" id="686666"/>
    <lineage>
        <taxon>Bacteria</taxon>
        <taxon>Bacillati</taxon>
        <taxon>Actinomycetota</taxon>
        <taxon>Actinomycetes</taxon>
        <taxon>Bifidobacteriales</taxon>
        <taxon>Bifidobacteriaceae</taxon>
        <taxon>Bombiscardovia</taxon>
    </lineage>
</organism>
<evidence type="ECO:0000313" key="2">
    <source>
        <dbReference type="Proteomes" id="UP000216004"/>
    </source>
</evidence>
<comment type="caution">
    <text evidence="1">The sequence shown here is derived from an EMBL/GenBank/DDBJ whole genome shotgun (WGS) entry which is preliminary data.</text>
</comment>
<dbReference type="Proteomes" id="UP000216004">
    <property type="component" value="Unassembled WGS sequence"/>
</dbReference>
<sequence length="40" mass="4778">MIEHTILCSHSHTQAYYFLLPTRQDVIEMLFNSLLLREGR</sequence>
<name>A0A261EQQ8_9BIFI</name>
<gene>
    <name evidence="1" type="ORF">BOCO_1000</name>
</gene>
<reference evidence="1 2" key="1">
    <citation type="journal article" date="2017" name="BMC Genomics">
        <title>Comparative genomic and phylogenomic analyses of the Bifidobacteriaceae family.</title>
        <authorList>
            <person name="Lugli G.A."/>
            <person name="Milani C."/>
            <person name="Turroni F."/>
            <person name="Duranti S."/>
            <person name="Mancabelli L."/>
            <person name="Mangifesta M."/>
            <person name="Ferrario C."/>
            <person name="Modesto M."/>
            <person name="Mattarelli P."/>
            <person name="Jiri K."/>
            <person name="van Sinderen D."/>
            <person name="Ventura M."/>
        </authorList>
    </citation>
    <scope>NUCLEOTIDE SEQUENCE [LARGE SCALE GENOMIC DNA]</scope>
    <source>
        <strain evidence="1 2">DSM 22924</strain>
    </source>
</reference>
<dbReference type="RefSeq" id="WP_275542068.1">
    <property type="nucleotide sequence ID" value="NZ_MWWS01000005.1"/>
</dbReference>
<dbReference type="EMBL" id="MWWS01000005">
    <property type="protein sequence ID" value="OZG49191.1"/>
    <property type="molecule type" value="Genomic_DNA"/>
</dbReference>